<evidence type="ECO:0000313" key="7">
    <source>
        <dbReference type="Proteomes" id="UP000324629"/>
    </source>
</evidence>
<accession>A0A5J4NAR9</accession>
<dbReference type="GO" id="GO:0016020">
    <property type="term" value="C:membrane"/>
    <property type="evidence" value="ECO:0007669"/>
    <property type="project" value="UniProtKB-SubCell"/>
</dbReference>
<evidence type="ECO:0000256" key="3">
    <source>
        <dbReference type="ARBA" id="ARBA00022692"/>
    </source>
</evidence>
<name>A0A5J4NAR9_9TREM</name>
<dbReference type="InterPro" id="IPR037272">
    <property type="entry name" value="SNS_sf"/>
</dbReference>
<gene>
    <name evidence="6" type="ORF">DEA37_0010014</name>
</gene>
<keyword evidence="2" id="KW-0813">Transport</keyword>
<dbReference type="SUPFAM" id="SSF161070">
    <property type="entry name" value="SNF-like"/>
    <property type="match status" value="1"/>
</dbReference>
<dbReference type="InterPro" id="IPR000175">
    <property type="entry name" value="Na/ntran_symport"/>
</dbReference>
<dbReference type="Proteomes" id="UP000324629">
    <property type="component" value="Unassembled WGS sequence"/>
</dbReference>
<evidence type="ECO:0000256" key="2">
    <source>
        <dbReference type="ARBA" id="ARBA00022448"/>
    </source>
</evidence>
<dbReference type="PANTHER" id="PTHR42948">
    <property type="entry name" value="TRANSPORTER"/>
    <property type="match status" value="1"/>
</dbReference>
<keyword evidence="3" id="KW-0812">Transmembrane</keyword>
<evidence type="ECO:0000313" key="6">
    <source>
        <dbReference type="EMBL" id="KAA3672368.1"/>
    </source>
</evidence>
<dbReference type="AlphaFoldDB" id="A0A5J4NAR9"/>
<evidence type="ECO:0000256" key="4">
    <source>
        <dbReference type="ARBA" id="ARBA00022989"/>
    </source>
</evidence>
<feature type="non-terminal residue" evidence="6">
    <location>
        <position position="144"/>
    </location>
</feature>
<organism evidence="6 7">
    <name type="scientific">Paragonimus westermani</name>
    <dbReference type="NCBI Taxonomy" id="34504"/>
    <lineage>
        <taxon>Eukaryota</taxon>
        <taxon>Metazoa</taxon>
        <taxon>Spiralia</taxon>
        <taxon>Lophotrochozoa</taxon>
        <taxon>Platyhelminthes</taxon>
        <taxon>Trematoda</taxon>
        <taxon>Digenea</taxon>
        <taxon>Plagiorchiida</taxon>
        <taxon>Troglotremata</taxon>
        <taxon>Troglotrematidae</taxon>
        <taxon>Paragonimus</taxon>
    </lineage>
</organism>
<proteinExistence type="predicted"/>
<evidence type="ECO:0000256" key="5">
    <source>
        <dbReference type="ARBA" id="ARBA00023136"/>
    </source>
</evidence>
<comment type="caution">
    <text evidence="6">The sequence shown here is derived from an EMBL/GenBank/DDBJ whole genome shotgun (WGS) entry which is preliminary data.</text>
</comment>
<dbReference type="EMBL" id="QNGE01004992">
    <property type="protein sequence ID" value="KAA3672368.1"/>
    <property type="molecule type" value="Genomic_DNA"/>
</dbReference>
<protein>
    <submittedName>
        <fullName evidence="6">Uncharacterized protein</fullName>
    </submittedName>
</protein>
<comment type="subcellular location">
    <subcellularLocation>
        <location evidence="1">Membrane</location>
        <topology evidence="1">Multi-pass membrane protein</topology>
    </subcellularLocation>
</comment>
<dbReference type="PANTHER" id="PTHR42948:SF1">
    <property type="entry name" value="TRANSPORTER"/>
    <property type="match status" value="1"/>
</dbReference>
<evidence type="ECO:0000256" key="1">
    <source>
        <dbReference type="ARBA" id="ARBA00004141"/>
    </source>
</evidence>
<sequence>MLTPSLWVQAASQNAFDTGAAMALFVSYSAYFTRKNGAVRFGTLIPLVNNTVSSLRPDDFFYRVLYSDSNFSHADEIRHFTNNADEWSRQYRINFYLDPRSVRLRRWNRSRAVRVILPVFVVCGNHLVNRTCPADCGHPQRLGM</sequence>
<keyword evidence="7" id="KW-1185">Reference proteome</keyword>
<reference evidence="6 7" key="1">
    <citation type="journal article" date="2019" name="Gigascience">
        <title>Whole-genome sequence of the oriental lung fluke Paragonimus westermani.</title>
        <authorList>
            <person name="Oey H."/>
            <person name="Zakrzewski M."/>
            <person name="Narain K."/>
            <person name="Devi K.R."/>
            <person name="Agatsuma T."/>
            <person name="Nawaratna S."/>
            <person name="Gobert G.N."/>
            <person name="Jones M.K."/>
            <person name="Ragan M.A."/>
            <person name="McManus D.P."/>
            <person name="Krause L."/>
        </authorList>
    </citation>
    <scope>NUCLEOTIDE SEQUENCE [LARGE SCALE GENOMIC DNA]</scope>
    <source>
        <strain evidence="6 7">IND2009</strain>
    </source>
</reference>
<keyword evidence="4" id="KW-1133">Transmembrane helix</keyword>
<keyword evidence="5" id="KW-0472">Membrane</keyword>